<reference evidence="13 14" key="1">
    <citation type="submission" date="2016-10" db="EMBL/GenBank/DDBJ databases">
        <authorList>
            <person name="de Groot N.N."/>
        </authorList>
    </citation>
    <scope>NUCLEOTIDE SEQUENCE [LARGE SCALE GENOMIC DNA]</scope>
    <source>
        <strain evidence="13 14">DSM 21668</strain>
    </source>
</reference>
<evidence type="ECO:0000256" key="4">
    <source>
        <dbReference type="ARBA" id="ARBA00022692"/>
    </source>
</evidence>
<dbReference type="FunFam" id="2.170.130.10:FF:000008">
    <property type="entry name" value="SusC/RagA family TonB-linked outer membrane protein"/>
    <property type="match status" value="1"/>
</dbReference>
<dbReference type="EMBL" id="FNGS01000004">
    <property type="protein sequence ID" value="SDM04574.1"/>
    <property type="molecule type" value="Genomic_DNA"/>
</dbReference>
<feature type="domain" description="TonB-dependent receptor plug" evidence="12">
    <location>
        <begin position="229"/>
        <end position="337"/>
    </location>
</feature>
<evidence type="ECO:0000256" key="9">
    <source>
        <dbReference type="RuleBase" id="RU003357"/>
    </source>
</evidence>
<evidence type="ECO:0000313" key="13">
    <source>
        <dbReference type="EMBL" id="SDM04574.1"/>
    </source>
</evidence>
<evidence type="ECO:0000256" key="1">
    <source>
        <dbReference type="ARBA" id="ARBA00004571"/>
    </source>
</evidence>
<evidence type="ECO:0000256" key="7">
    <source>
        <dbReference type="ARBA" id="ARBA00023237"/>
    </source>
</evidence>
<keyword evidence="4 8" id="KW-0812">Transmembrane</keyword>
<dbReference type="GO" id="GO:0009279">
    <property type="term" value="C:cell outer membrane"/>
    <property type="evidence" value="ECO:0007669"/>
    <property type="project" value="UniProtKB-SubCell"/>
</dbReference>
<dbReference type="InterPro" id="IPR012910">
    <property type="entry name" value="Plug_dom"/>
</dbReference>
<dbReference type="Pfam" id="PF07715">
    <property type="entry name" value="Plug"/>
    <property type="match status" value="1"/>
</dbReference>
<keyword evidence="3 8" id="KW-1134">Transmembrane beta strand</keyword>
<comment type="similarity">
    <text evidence="8 9">Belongs to the TonB-dependent receptor family.</text>
</comment>
<gene>
    <name evidence="13" type="ORF">SAMN04488090_2415</name>
</gene>
<evidence type="ECO:0000256" key="5">
    <source>
        <dbReference type="ARBA" id="ARBA00023077"/>
    </source>
</evidence>
<protein>
    <submittedName>
        <fullName evidence="13">TonB-linked outer membrane protein, SusC/RagA family</fullName>
    </submittedName>
</protein>
<dbReference type="InterPro" id="IPR037066">
    <property type="entry name" value="Plug_dom_sf"/>
</dbReference>
<evidence type="ECO:0000256" key="8">
    <source>
        <dbReference type="PROSITE-ProRule" id="PRU01360"/>
    </source>
</evidence>
<dbReference type="InterPro" id="IPR023996">
    <property type="entry name" value="TonB-dep_OMP_SusC/RagA"/>
</dbReference>
<evidence type="ECO:0000256" key="3">
    <source>
        <dbReference type="ARBA" id="ARBA00022452"/>
    </source>
</evidence>
<evidence type="ECO:0000259" key="11">
    <source>
        <dbReference type="Pfam" id="PF00593"/>
    </source>
</evidence>
<name>A0A1G9Q0N7_9BACT</name>
<dbReference type="Gene3D" id="2.170.130.10">
    <property type="entry name" value="TonB-dependent receptor, plug domain"/>
    <property type="match status" value="1"/>
</dbReference>
<dbReference type="Gene3D" id="2.60.40.1120">
    <property type="entry name" value="Carboxypeptidase-like, regulatory domain"/>
    <property type="match status" value="1"/>
</dbReference>
<dbReference type="NCBIfam" id="TIGR04056">
    <property type="entry name" value="OMP_RagA_SusC"/>
    <property type="match status" value="1"/>
</dbReference>
<evidence type="ECO:0000313" key="14">
    <source>
        <dbReference type="Proteomes" id="UP000198901"/>
    </source>
</evidence>
<dbReference type="Pfam" id="PF00593">
    <property type="entry name" value="TonB_dep_Rec_b-barrel"/>
    <property type="match status" value="1"/>
</dbReference>
<evidence type="ECO:0000256" key="10">
    <source>
        <dbReference type="SAM" id="SignalP"/>
    </source>
</evidence>
<dbReference type="InterPro" id="IPR036942">
    <property type="entry name" value="Beta-barrel_TonB_sf"/>
</dbReference>
<dbReference type="Proteomes" id="UP000198901">
    <property type="component" value="Unassembled WGS sequence"/>
</dbReference>
<accession>A0A1G9Q0N7</accession>
<feature type="chain" id="PRO_5011455814" evidence="10">
    <location>
        <begin position="35"/>
        <end position="1117"/>
    </location>
</feature>
<dbReference type="InterPro" id="IPR039426">
    <property type="entry name" value="TonB-dep_rcpt-like"/>
</dbReference>
<dbReference type="RefSeq" id="WP_093202214.1">
    <property type="nucleotide sequence ID" value="NZ_FNGS01000004.1"/>
</dbReference>
<evidence type="ECO:0000256" key="6">
    <source>
        <dbReference type="ARBA" id="ARBA00023136"/>
    </source>
</evidence>
<dbReference type="SUPFAM" id="SSF49464">
    <property type="entry name" value="Carboxypeptidase regulatory domain-like"/>
    <property type="match status" value="1"/>
</dbReference>
<dbReference type="AlphaFoldDB" id="A0A1G9Q0N7"/>
<evidence type="ECO:0000256" key="2">
    <source>
        <dbReference type="ARBA" id="ARBA00022448"/>
    </source>
</evidence>
<dbReference type="Pfam" id="PF13715">
    <property type="entry name" value="CarbopepD_reg_2"/>
    <property type="match status" value="1"/>
</dbReference>
<dbReference type="InterPro" id="IPR023997">
    <property type="entry name" value="TonB-dep_OMP_SusC/RagA_CS"/>
</dbReference>
<evidence type="ECO:0000259" key="12">
    <source>
        <dbReference type="Pfam" id="PF07715"/>
    </source>
</evidence>
<dbReference type="PROSITE" id="PS52016">
    <property type="entry name" value="TONB_DEPENDENT_REC_3"/>
    <property type="match status" value="1"/>
</dbReference>
<dbReference type="OrthoDB" id="9768177at2"/>
<dbReference type="Gene3D" id="2.40.170.20">
    <property type="entry name" value="TonB-dependent receptor, beta-barrel domain"/>
    <property type="match status" value="1"/>
</dbReference>
<keyword evidence="6 8" id="KW-0472">Membrane</keyword>
<dbReference type="InterPro" id="IPR008969">
    <property type="entry name" value="CarboxyPept-like_regulatory"/>
</dbReference>
<dbReference type="STRING" id="563176.SAMN04488090_2415"/>
<keyword evidence="10" id="KW-0732">Signal</keyword>
<comment type="subcellular location">
    <subcellularLocation>
        <location evidence="1 8">Cell outer membrane</location>
        <topology evidence="1 8">Multi-pass membrane protein</topology>
    </subcellularLocation>
</comment>
<dbReference type="NCBIfam" id="TIGR04057">
    <property type="entry name" value="SusC_RagA_signa"/>
    <property type="match status" value="1"/>
</dbReference>
<dbReference type="InterPro" id="IPR000531">
    <property type="entry name" value="Beta-barrel_TonB"/>
</dbReference>
<feature type="signal peptide" evidence="10">
    <location>
        <begin position="1"/>
        <end position="34"/>
    </location>
</feature>
<keyword evidence="5 9" id="KW-0798">TonB box</keyword>
<sequence length="1117" mass="121987">MENSVQTNGLLLRIMRVSVTQLCLALTTVSLAFATEAPGQNVLERPVSIRVENRPLKNVLGQLEKETQVRFTYSPKAIRADRPASVTAVNQSLGQVLPVLLDPLGISYRVTGPHSIVLNTKEEVPAETEPARQVPVDRILTGRVSDTQGNGLPGVNVVVRGTQRGATTGENGNYRLEIPDGPATLVFSSVGYLTREVSADGRTSLDISLEADVRALNEVVVVGYGQVKKSDLTGSVSSISSKNITQVKAVSNIAQALQGQAAGVQVIQRSGQPGEYVSIKIRGTNSIAGGNDPLYVVDGLPLDGLSAQLNPDDIEQIEVLKDASATAIYGSRGANGVVLISTKKGKEGKVQVTYNGYLGVQTLRRKIKLINARQFGQLQNEVATNDGQKLPWTASQLDSLGTGTDWQDLVYRPARVQNHDIALSGGSASTRYYTSFGYFDQDGIIENSNFRRLSFRGNLDQKINEKLDVNVSLSLQQSRYFQADYPSADGGGVPFQTMVMPPTVGVYSPGGDYTRFTGVSWGTTNPVGTAREKWNPSLNLRILGNAALSYQIIKGLKLRLSAGLDNNWNKNDSYIPATISQGAPNGRASKSYSNSMTFVNENLLTYARQAGKHTFDLLGGITFQSNKSENLSSGTAIDFLTDLYQNNNIQSANTKAQPSTGYSDYTLVSYLGRLNYNFGGKYFATVTGRYDGSSKFGENNKFAFFPSGALAWRVSEEPFLKSLPSLSNLKLRASYGKSGNQAISAYQTLANLSNVSVTFNNQVNVGYVQGALENRNLKWETTAQLDLGIDIGLFNERVQFTADYYNKKTTDLLLNVTLPPTSGFGSVLQNIGAVRNRGFEFQLTTQNTTGDVKWSSVLTFSHNRTKVLDLGKDASGKPLTYKEVGTGGNWFPIITGQSMMQLYGYKVLGIYQSDEEAKTNGEPTKKAGDYKFQNTDGNSVIDGNDRITLTRLEPKFTFGFNNTISYKQFDLTLLFVGSYGNDIVNEFRKYNITMNGRWTPTLEAFNGRWTGTGNQFDRPSANSGSAIRDYANSLWVENGSYLKLRDITLGYSLSKELLRSLKIASARVYVSAQNYLTLTKYTGYDPEASWSAASINGWDRGVYPSMKSITGGVKINF</sequence>
<keyword evidence="2 8" id="KW-0813">Transport</keyword>
<keyword evidence="14" id="KW-1185">Reference proteome</keyword>
<organism evidence="13 14">
    <name type="scientific">Siphonobacter aquaeclarae</name>
    <dbReference type="NCBI Taxonomy" id="563176"/>
    <lineage>
        <taxon>Bacteria</taxon>
        <taxon>Pseudomonadati</taxon>
        <taxon>Bacteroidota</taxon>
        <taxon>Cytophagia</taxon>
        <taxon>Cytophagales</taxon>
        <taxon>Cytophagaceae</taxon>
        <taxon>Siphonobacter</taxon>
    </lineage>
</organism>
<proteinExistence type="inferred from homology"/>
<feature type="domain" description="TonB-dependent receptor-like beta-barrel" evidence="11">
    <location>
        <begin position="513"/>
        <end position="1074"/>
    </location>
</feature>
<keyword evidence="7 8" id="KW-0998">Cell outer membrane</keyword>
<dbReference type="SUPFAM" id="SSF56935">
    <property type="entry name" value="Porins"/>
    <property type="match status" value="1"/>
</dbReference>